<dbReference type="SMART" id="SM00020">
    <property type="entry name" value="Tryp_SPc"/>
    <property type="match status" value="1"/>
</dbReference>
<evidence type="ECO:0000256" key="3">
    <source>
        <dbReference type="SAM" id="SignalP"/>
    </source>
</evidence>
<dbReference type="PROSITE" id="PS51257">
    <property type="entry name" value="PROKAR_LIPOPROTEIN"/>
    <property type="match status" value="1"/>
</dbReference>
<feature type="signal peptide" evidence="3">
    <location>
        <begin position="1"/>
        <end position="17"/>
    </location>
</feature>
<dbReference type="InterPro" id="IPR050430">
    <property type="entry name" value="Peptidase_S1"/>
</dbReference>
<dbReference type="PANTHER" id="PTHR24276:SF98">
    <property type="entry name" value="FI18310P1-RELATED"/>
    <property type="match status" value="1"/>
</dbReference>
<dbReference type="InterPro" id="IPR043504">
    <property type="entry name" value="Peptidase_S1_PA_chymotrypsin"/>
</dbReference>
<name>A0ABZ2JUV8_9BACT</name>
<keyword evidence="5" id="KW-0645">Protease</keyword>
<protein>
    <submittedName>
        <fullName evidence="5">Serine protease</fullName>
    </submittedName>
</protein>
<feature type="domain" description="Peptidase S1" evidence="4">
    <location>
        <begin position="35"/>
        <end position="253"/>
    </location>
</feature>
<keyword evidence="5" id="KW-0378">Hydrolase</keyword>
<dbReference type="Gene3D" id="2.40.10.10">
    <property type="entry name" value="Trypsin-like serine proteases"/>
    <property type="match status" value="1"/>
</dbReference>
<evidence type="ECO:0000313" key="6">
    <source>
        <dbReference type="Proteomes" id="UP001379533"/>
    </source>
</evidence>
<dbReference type="InterPro" id="IPR001314">
    <property type="entry name" value="Peptidase_S1A"/>
</dbReference>
<sequence length="254" mass="26149">MNRSVMFAMMTMLSVAAGCSASSPTESVGASSDPVIGGVDATEAYSFIVSLKTSDGGHYCGGSLVAPQWIVTAQHCIEGSRLVAARIGSNNKDEGGELIDIEKTYGFRSSGYVLGGDDIALVKLKSPAQATPIKIAESAPAAATDARLLGWGDTSWPPETDPVILQQIDLQVLANSRCPNSRNAAKGVCISGSPTQAICHGDSGGPALVKSNDAWILVGATSGVGNTSEPHCGGTTAYSGTAQHLSWIRQHIDS</sequence>
<feature type="chain" id="PRO_5045191775" evidence="3">
    <location>
        <begin position="18"/>
        <end position="254"/>
    </location>
</feature>
<gene>
    <name evidence="5" type="ORF">LZC95_27725</name>
</gene>
<dbReference type="PROSITE" id="PS50240">
    <property type="entry name" value="TRYPSIN_DOM"/>
    <property type="match status" value="1"/>
</dbReference>
<dbReference type="GO" id="GO:0008233">
    <property type="term" value="F:peptidase activity"/>
    <property type="evidence" value="ECO:0007669"/>
    <property type="project" value="UniProtKB-KW"/>
</dbReference>
<dbReference type="EMBL" id="CP089982">
    <property type="protein sequence ID" value="WXA90239.1"/>
    <property type="molecule type" value="Genomic_DNA"/>
</dbReference>
<dbReference type="Proteomes" id="UP001379533">
    <property type="component" value="Chromosome"/>
</dbReference>
<evidence type="ECO:0000259" key="4">
    <source>
        <dbReference type="PROSITE" id="PS50240"/>
    </source>
</evidence>
<accession>A0ABZ2JUV8</accession>
<dbReference type="InterPro" id="IPR001254">
    <property type="entry name" value="Trypsin_dom"/>
</dbReference>
<dbReference type="Pfam" id="PF00089">
    <property type="entry name" value="Trypsin"/>
    <property type="match status" value="1"/>
</dbReference>
<dbReference type="PANTHER" id="PTHR24276">
    <property type="entry name" value="POLYSERASE-RELATED"/>
    <property type="match status" value="1"/>
</dbReference>
<comment type="similarity">
    <text evidence="1">Belongs to the peptidase S1 family.</text>
</comment>
<proteinExistence type="inferred from homology"/>
<dbReference type="SUPFAM" id="SSF50494">
    <property type="entry name" value="Trypsin-like serine proteases"/>
    <property type="match status" value="1"/>
</dbReference>
<dbReference type="PRINTS" id="PR00722">
    <property type="entry name" value="CHYMOTRYPSIN"/>
</dbReference>
<organism evidence="5 6">
    <name type="scientific">Pendulispora brunnea</name>
    <dbReference type="NCBI Taxonomy" id="2905690"/>
    <lineage>
        <taxon>Bacteria</taxon>
        <taxon>Pseudomonadati</taxon>
        <taxon>Myxococcota</taxon>
        <taxon>Myxococcia</taxon>
        <taxon>Myxococcales</taxon>
        <taxon>Sorangiineae</taxon>
        <taxon>Pendulisporaceae</taxon>
        <taxon>Pendulispora</taxon>
    </lineage>
</organism>
<dbReference type="GO" id="GO:0006508">
    <property type="term" value="P:proteolysis"/>
    <property type="evidence" value="ECO:0007669"/>
    <property type="project" value="UniProtKB-KW"/>
</dbReference>
<reference evidence="5 6" key="1">
    <citation type="submission" date="2021-12" db="EMBL/GenBank/DDBJ databases">
        <title>Discovery of the Pendulisporaceae a myxobacterial family with distinct sporulation behavior and unique specialized metabolism.</title>
        <authorList>
            <person name="Garcia R."/>
            <person name="Popoff A."/>
            <person name="Bader C.D."/>
            <person name="Loehr J."/>
            <person name="Walesch S."/>
            <person name="Walt C."/>
            <person name="Boldt J."/>
            <person name="Bunk B."/>
            <person name="Haeckl F.J.F.P.J."/>
            <person name="Gunesch A.P."/>
            <person name="Birkelbach J."/>
            <person name="Nuebel U."/>
            <person name="Pietschmann T."/>
            <person name="Bach T."/>
            <person name="Mueller R."/>
        </authorList>
    </citation>
    <scope>NUCLEOTIDE SEQUENCE [LARGE SCALE GENOMIC DNA]</scope>
    <source>
        <strain evidence="5 6">MSr12523</strain>
    </source>
</reference>
<dbReference type="CDD" id="cd00190">
    <property type="entry name" value="Tryp_SPc"/>
    <property type="match status" value="1"/>
</dbReference>
<dbReference type="InterPro" id="IPR009003">
    <property type="entry name" value="Peptidase_S1_PA"/>
</dbReference>
<keyword evidence="2" id="KW-1015">Disulfide bond</keyword>
<evidence type="ECO:0000313" key="5">
    <source>
        <dbReference type="EMBL" id="WXA90239.1"/>
    </source>
</evidence>
<evidence type="ECO:0000256" key="2">
    <source>
        <dbReference type="ARBA" id="ARBA00023157"/>
    </source>
</evidence>
<keyword evidence="6" id="KW-1185">Reference proteome</keyword>
<keyword evidence="3" id="KW-0732">Signal</keyword>
<dbReference type="RefSeq" id="WP_394840852.1">
    <property type="nucleotide sequence ID" value="NZ_CP089982.1"/>
</dbReference>
<evidence type="ECO:0000256" key="1">
    <source>
        <dbReference type="ARBA" id="ARBA00007664"/>
    </source>
</evidence>